<dbReference type="InterPro" id="IPR036291">
    <property type="entry name" value="NAD(P)-bd_dom_sf"/>
</dbReference>
<feature type="compositionally biased region" description="Basic and acidic residues" evidence="15">
    <location>
        <begin position="445"/>
        <end position="459"/>
    </location>
</feature>
<dbReference type="EMBL" id="QMIF01000003">
    <property type="protein sequence ID" value="TVM35071.1"/>
    <property type="molecule type" value="Genomic_DNA"/>
</dbReference>
<evidence type="ECO:0000256" key="1">
    <source>
        <dbReference type="ARBA" id="ARBA00005059"/>
    </source>
</evidence>
<dbReference type="Proteomes" id="UP000503251">
    <property type="component" value="Chromosome"/>
</dbReference>
<evidence type="ECO:0000256" key="13">
    <source>
        <dbReference type="PIRSR" id="PIRSR000445-4"/>
    </source>
</evidence>
<evidence type="ECO:0000313" key="22">
    <source>
        <dbReference type="Proteomes" id="UP000503251"/>
    </source>
</evidence>
<dbReference type="EMBL" id="CP039543">
    <property type="protein sequence ID" value="QJT08176.1"/>
    <property type="molecule type" value="Genomic_DNA"/>
</dbReference>
<dbReference type="InterPro" id="IPR036343">
    <property type="entry name" value="GluRdtase_N_sf"/>
</dbReference>
<dbReference type="SUPFAM" id="SSF69075">
    <property type="entry name" value="Glutamyl tRNA-reductase dimerization domain"/>
    <property type="match status" value="1"/>
</dbReference>
<feature type="binding site" evidence="9 11">
    <location>
        <begin position="63"/>
        <end position="66"/>
    </location>
    <ligand>
        <name>substrate</name>
    </ligand>
</feature>
<reference evidence="19 22" key="2">
    <citation type="submission" date="2019-04" db="EMBL/GenBank/DDBJ databases">
        <title>Isolation and culture of sulfate reducing bacteria from the cold seep of the South China Sea.</title>
        <authorList>
            <person name="Sun C."/>
            <person name="Liu R."/>
        </authorList>
    </citation>
    <scope>NUCLEOTIDE SEQUENCE [LARGE SCALE GENOMIC DNA]</scope>
    <source>
        <strain evidence="19 22">CS1</strain>
    </source>
</reference>
<evidence type="ECO:0000259" key="18">
    <source>
        <dbReference type="Pfam" id="PF05201"/>
    </source>
</evidence>
<organism evidence="20 21">
    <name type="scientific">Oceanidesulfovibrio marinus</name>
    <dbReference type="NCBI Taxonomy" id="370038"/>
    <lineage>
        <taxon>Bacteria</taxon>
        <taxon>Pseudomonadati</taxon>
        <taxon>Thermodesulfobacteriota</taxon>
        <taxon>Desulfovibrionia</taxon>
        <taxon>Desulfovibrionales</taxon>
        <taxon>Desulfovibrionaceae</taxon>
        <taxon>Oceanidesulfovibrio</taxon>
    </lineage>
</organism>
<dbReference type="InterPro" id="IPR006151">
    <property type="entry name" value="Shikm_DH/Glu-tRNA_Rdtase"/>
</dbReference>
<dbReference type="UniPathway" id="UPA00251">
    <property type="reaction ID" value="UER00316"/>
</dbReference>
<evidence type="ECO:0000313" key="19">
    <source>
        <dbReference type="EMBL" id="QJT08176.1"/>
    </source>
</evidence>
<dbReference type="GO" id="GO:0008883">
    <property type="term" value="F:glutamyl-tRNA reductase activity"/>
    <property type="evidence" value="ECO:0007669"/>
    <property type="project" value="UniProtKB-UniRule"/>
</dbReference>
<dbReference type="InterPro" id="IPR015895">
    <property type="entry name" value="4pyrrol_synth_GluRdtase_N"/>
</dbReference>
<evidence type="ECO:0000313" key="20">
    <source>
        <dbReference type="EMBL" id="TVM35071.1"/>
    </source>
</evidence>
<reference evidence="20 21" key="1">
    <citation type="submission" date="2018-06" db="EMBL/GenBank/DDBJ databases">
        <title>Complete genome of Desulfovibrio marinus P48SEP.</title>
        <authorList>
            <person name="Crispim J.S."/>
            <person name="Vidigal P.M.P."/>
            <person name="Silva L.C.F."/>
            <person name="Araujo L.C."/>
            <person name="Laguardia C.N."/>
            <person name="Dias R.S."/>
            <person name="Sousa M.P."/>
            <person name="Paula S.O."/>
            <person name="Silva C."/>
        </authorList>
    </citation>
    <scope>NUCLEOTIDE SEQUENCE [LARGE SCALE GENOMIC DNA]</scope>
    <source>
        <strain evidence="20 21">P48SEP</strain>
    </source>
</reference>
<dbReference type="PANTHER" id="PTHR43013">
    <property type="entry name" value="GLUTAMYL-TRNA REDUCTASE"/>
    <property type="match status" value="1"/>
</dbReference>
<comment type="pathway">
    <text evidence="1 9 14">Porphyrin-containing compound metabolism; protoporphyrin-IX biosynthesis; 5-aminolevulinate from L-glutamyl-tRNA(Glu): step 1/2.</text>
</comment>
<keyword evidence="22" id="KW-1185">Reference proteome</keyword>
<name>A0A6P1ZJA1_9BACT</name>
<dbReference type="NCBIfam" id="TIGR01035">
    <property type="entry name" value="hemA"/>
    <property type="match status" value="1"/>
</dbReference>
<evidence type="ECO:0000259" key="16">
    <source>
        <dbReference type="Pfam" id="PF00745"/>
    </source>
</evidence>
<dbReference type="PIRSF" id="PIRSF000445">
    <property type="entry name" value="4pyrrol_synth_GluRdtase"/>
    <property type="match status" value="1"/>
</dbReference>
<evidence type="ECO:0000256" key="10">
    <source>
        <dbReference type="PIRSR" id="PIRSR000445-1"/>
    </source>
</evidence>
<comment type="catalytic activity">
    <reaction evidence="7 9 14">
        <text>(S)-4-amino-5-oxopentanoate + tRNA(Glu) + NADP(+) = L-glutamyl-tRNA(Glu) + NADPH + H(+)</text>
        <dbReference type="Rhea" id="RHEA:12344"/>
        <dbReference type="Rhea" id="RHEA-COMP:9663"/>
        <dbReference type="Rhea" id="RHEA-COMP:9680"/>
        <dbReference type="ChEBI" id="CHEBI:15378"/>
        <dbReference type="ChEBI" id="CHEBI:57501"/>
        <dbReference type="ChEBI" id="CHEBI:57783"/>
        <dbReference type="ChEBI" id="CHEBI:58349"/>
        <dbReference type="ChEBI" id="CHEBI:78442"/>
        <dbReference type="ChEBI" id="CHEBI:78520"/>
        <dbReference type="EC" id="1.2.1.70"/>
    </reaction>
</comment>
<dbReference type="Proteomes" id="UP000434052">
    <property type="component" value="Unassembled WGS sequence"/>
</dbReference>
<evidence type="ECO:0000259" key="17">
    <source>
        <dbReference type="Pfam" id="PF01488"/>
    </source>
</evidence>
<feature type="domain" description="Quinate/shikimate 5-dehydrogenase/glutamyl-tRNA reductase" evidence="17">
    <location>
        <begin position="184"/>
        <end position="319"/>
    </location>
</feature>
<dbReference type="Gene3D" id="3.40.50.720">
    <property type="entry name" value="NAD(P)-binding Rossmann-like Domain"/>
    <property type="match status" value="1"/>
</dbReference>
<evidence type="ECO:0000256" key="7">
    <source>
        <dbReference type="ARBA" id="ARBA00047464"/>
    </source>
</evidence>
<evidence type="ECO:0000313" key="21">
    <source>
        <dbReference type="Proteomes" id="UP000434052"/>
    </source>
</evidence>
<dbReference type="Pfam" id="PF05201">
    <property type="entry name" value="GlutR_N"/>
    <property type="match status" value="1"/>
</dbReference>
<evidence type="ECO:0000256" key="11">
    <source>
        <dbReference type="PIRSR" id="PIRSR000445-2"/>
    </source>
</evidence>
<dbReference type="Gene3D" id="3.30.460.30">
    <property type="entry name" value="Glutamyl-tRNA reductase, N-terminal domain"/>
    <property type="match status" value="1"/>
</dbReference>
<evidence type="ECO:0000256" key="9">
    <source>
        <dbReference type="HAMAP-Rule" id="MF_00087"/>
    </source>
</evidence>
<dbReference type="FunFam" id="3.40.50.720:FF:000031">
    <property type="entry name" value="Glutamyl-tRNA reductase"/>
    <property type="match status" value="1"/>
</dbReference>
<feature type="site" description="Important for activity" evidence="9 13">
    <location>
        <position position="112"/>
    </location>
</feature>
<dbReference type="PANTHER" id="PTHR43013:SF1">
    <property type="entry name" value="GLUTAMYL-TRNA REDUCTASE"/>
    <property type="match status" value="1"/>
</dbReference>
<dbReference type="Pfam" id="PF00745">
    <property type="entry name" value="GlutR_dimer"/>
    <property type="match status" value="1"/>
</dbReference>
<dbReference type="InterPro" id="IPR018214">
    <property type="entry name" value="GluRdtase_CS"/>
</dbReference>
<feature type="compositionally biased region" description="Acidic residues" evidence="15">
    <location>
        <begin position="469"/>
        <end position="478"/>
    </location>
</feature>
<comment type="miscellaneous">
    <text evidence="9">During catalysis, the active site Cys acts as a nucleophile attacking the alpha-carbonyl group of tRNA-bound glutamate with the formation of a thioester intermediate between enzyme and glutamate, and the concomitant release of tRNA(Glu). The thioester intermediate is finally reduced by direct hydride transfer from NADPH, to form the product GSA.</text>
</comment>
<dbReference type="EC" id="1.2.1.70" evidence="3 9"/>
<evidence type="ECO:0000256" key="6">
    <source>
        <dbReference type="ARBA" id="ARBA00023244"/>
    </source>
</evidence>
<feature type="domain" description="Tetrapyrrole biosynthesis glutamyl-tRNA reductase dimerisation" evidence="16">
    <location>
        <begin position="333"/>
        <end position="438"/>
    </location>
</feature>
<feature type="binding site" evidence="9 12">
    <location>
        <begin position="202"/>
        <end position="207"/>
    </location>
    <ligand>
        <name>NADP(+)</name>
        <dbReference type="ChEBI" id="CHEBI:58349"/>
    </ligand>
</feature>
<sequence>MNKSLCLIGLNHTTAGVEVREAFGLADCLPGRLLDTESTTRPEESQQIIPLGGAVEELAILSTCNRVEIVAVGDKKSLRQEVLSRWAAARNACVKDLEPYVYIHEDLEAVRHLFRVACALDSMVLGEPQILGQLKDAYRTAIKAGTTKVILNRLYHKAFSVAKRVRTETAVGSAAVSISYAAVELAKRIFGDMSRQKAMLIGAGEMAELAAQHLVTSGIQEIFVANRTFERARELAKQFEGRPIPFETLFDRLHEVDIVISSTGSPTAVIRAKDVKAVLKKRRNRPMFFIDIAVPRDIDPDVNTLDSVFLYDIDDLKEVVEENLAQRKEEAAKATAIVYDEAEAFAQWLKSLELQPTIVDLLDQNHAIARKELAKTEKRLVQILGHDVDPQMHDALETLVDSVVKKMLHEPIVFLKRRSAEEESAKRYIDTMRRMFNLDADEIPPDAHADRRGLVRQDDNGSDFNGTDNDIDEMNNGE</sequence>
<comment type="similarity">
    <text evidence="2 9 14">Belongs to the glutamyl-tRNA reductase family.</text>
</comment>
<dbReference type="InterPro" id="IPR036453">
    <property type="entry name" value="GluRdtase_dimer_dom_sf"/>
</dbReference>
<dbReference type="OrthoDB" id="110209at2"/>
<dbReference type="InterPro" id="IPR000343">
    <property type="entry name" value="4pyrrol_synth_GluRdtase"/>
</dbReference>
<feature type="binding site" evidence="9 11">
    <location>
        <begin position="127"/>
        <end position="129"/>
    </location>
    <ligand>
        <name>substrate</name>
    </ligand>
</feature>
<dbReference type="RefSeq" id="WP_144234626.1">
    <property type="nucleotide sequence ID" value="NZ_CP039543.1"/>
</dbReference>
<gene>
    <name evidence="9" type="primary">hemA</name>
    <name evidence="20" type="ORF">DQK91_06640</name>
    <name evidence="19" type="ORF">E8L03_04220</name>
</gene>
<evidence type="ECO:0000256" key="2">
    <source>
        <dbReference type="ARBA" id="ARBA00005916"/>
    </source>
</evidence>
<dbReference type="Pfam" id="PF01488">
    <property type="entry name" value="Shikimate_DH"/>
    <property type="match status" value="1"/>
</dbReference>
<evidence type="ECO:0000256" key="15">
    <source>
        <dbReference type="SAM" id="MobiDB-lite"/>
    </source>
</evidence>
<comment type="domain">
    <text evidence="9">Possesses an unusual extended V-shaped dimeric structure with each monomer consisting of three distinct domains arranged along a curved 'spinal' alpha-helix. The N-terminal catalytic domain specifically recognizes the glutamate moiety of the substrate. The second domain is the NADPH-binding domain, and the third C-terminal domain is responsible for dimerization.</text>
</comment>
<evidence type="ECO:0000256" key="8">
    <source>
        <dbReference type="ARBA" id="ARBA00068659"/>
    </source>
</evidence>
<comment type="subunit">
    <text evidence="9">Homodimer.</text>
</comment>
<keyword evidence="6 9" id="KW-0627">Porphyrin biosynthesis</keyword>
<dbReference type="GO" id="GO:0019353">
    <property type="term" value="P:protoporphyrinogen IX biosynthetic process from glutamate"/>
    <property type="evidence" value="ECO:0007669"/>
    <property type="project" value="TreeGrafter"/>
</dbReference>
<comment type="function">
    <text evidence="9">Catalyzes the NADPH-dependent reduction of glutamyl-tRNA(Glu) to glutamate 1-semialdehyde (GSA).</text>
</comment>
<feature type="region of interest" description="Disordered" evidence="15">
    <location>
        <begin position="442"/>
        <end position="478"/>
    </location>
</feature>
<protein>
    <recommendedName>
        <fullName evidence="8 9">Glutamyl-tRNA reductase</fullName>
        <shortName evidence="9">GluTR</shortName>
        <ecNumber evidence="3 9">1.2.1.70</ecNumber>
    </recommendedName>
</protein>
<feature type="binding site" evidence="9 11">
    <location>
        <position position="133"/>
    </location>
    <ligand>
        <name>substrate</name>
    </ligand>
</feature>
<evidence type="ECO:0000256" key="14">
    <source>
        <dbReference type="RuleBase" id="RU000584"/>
    </source>
</evidence>
<evidence type="ECO:0000256" key="12">
    <source>
        <dbReference type="PIRSR" id="PIRSR000445-3"/>
    </source>
</evidence>
<feature type="domain" description="Glutamyl-tRNA reductase N-terminal" evidence="18">
    <location>
        <begin position="8"/>
        <end position="169"/>
    </location>
</feature>
<feature type="active site" description="Nucleophile" evidence="9 10">
    <location>
        <position position="64"/>
    </location>
</feature>
<keyword evidence="4 9" id="KW-0521">NADP</keyword>
<evidence type="ECO:0000256" key="5">
    <source>
        <dbReference type="ARBA" id="ARBA00023002"/>
    </source>
</evidence>
<evidence type="ECO:0000256" key="3">
    <source>
        <dbReference type="ARBA" id="ARBA00012970"/>
    </source>
</evidence>
<dbReference type="SUPFAM" id="SSF51735">
    <property type="entry name" value="NAD(P)-binding Rossmann-fold domains"/>
    <property type="match status" value="1"/>
</dbReference>
<dbReference type="HAMAP" id="MF_00087">
    <property type="entry name" value="Glu_tRNA_reductase"/>
    <property type="match status" value="1"/>
</dbReference>
<proteinExistence type="inferred from homology"/>
<keyword evidence="5 9" id="KW-0560">Oxidoreductase</keyword>
<dbReference type="GO" id="GO:0050661">
    <property type="term" value="F:NADP binding"/>
    <property type="evidence" value="ECO:0007669"/>
    <property type="project" value="InterPro"/>
</dbReference>
<dbReference type="AlphaFoldDB" id="A0A6P1ZJA1"/>
<evidence type="ECO:0000256" key="4">
    <source>
        <dbReference type="ARBA" id="ARBA00022857"/>
    </source>
</evidence>
<dbReference type="InterPro" id="IPR015896">
    <property type="entry name" value="4pyrrol_synth_GluRdtase_dimer"/>
</dbReference>
<feature type="binding site" evidence="9 11">
    <location>
        <position position="122"/>
    </location>
    <ligand>
        <name>substrate</name>
    </ligand>
</feature>
<dbReference type="PROSITE" id="PS00747">
    <property type="entry name" value="GLUTR"/>
    <property type="match status" value="1"/>
</dbReference>
<dbReference type="SUPFAM" id="SSF69742">
    <property type="entry name" value="Glutamyl tRNA-reductase catalytic, N-terminal domain"/>
    <property type="match status" value="1"/>
</dbReference>
<dbReference type="FunFam" id="3.30.460.30:FF:000001">
    <property type="entry name" value="Glutamyl-tRNA reductase"/>
    <property type="match status" value="1"/>
</dbReference>
<dbReference type="CDD" id="cd05213">
    <property type="entry name" value="NAD_bind_Glutamyl_tRNA_reduct"/>
    <property type="match status" value="1"/>
</dbReference>
<accession>A0A6P1ZJA1</accession>